<name>A0A2S6GEQ8_9PSEU</name>
<evidence type="ECO:0000259" key="13">
    <source>
        <dbReference type="Pfam" id="PF01435"/>
    </source>
</evidence>
<dbReference type="Gene3D" id="3.30.2010.10">
    <property type="entry name" value="Metalloproteases ('zincins'), catalytic domain"/>
    <property type="match status" value="1"/>
</dbReference>
<feature type="transmembrane region" description="Helical" evidence="12">
    <location>
        <begin position="192"/>
        <end position="214"/>
    </location>
</feature>
<evidence type="ECO:0000313" key="14">
    <source>
        <dbReference type="EMBL" id="PPK63692.1"/>
    </source>
</evidence>
<feature type="domain" description="Peptidase M48" evidence="13">
    <location>
        <begin position="138"/>
        <end position="323"/>
    </location>
</feature>
<dbReference type="InterPro" id="IPR050083">
    <property type="entry name" value="HtpX_protease"/>
</dbReference>
<keyword evidence="6" id="KW-0479">Metal-binding</keyword>
<evidence type="ECO:0000256" key="4">
    <source>
        <dbReference type="ARBA" id="ARBA00022670"/>
    </source>
</evidence>
<comment type="cofactor">
    <cofactor evidence="1">
        <name>Zn(2+)</name>
        <dbReference type="ChEBI" id="CHEBI:29105"/>
    </cofactor>
</comment>
<dbReference type="GO" id="GO:0006508">
    <property type="term" value="P:proteolysis"/>
    <property type="evidence" value="ECO:0007669"/>
    <property type="project" value="UniProtKB-KW"/>
</dbReference>
<comment type="caution">
    <text evidence="14">The sequence shown here is derived from an EMBL/GenBank/DDBJ whole genome shotgun (WGS) entry which is preliminary data.</text>
</comment>
<dbReference type="InterPro" id="IPR001915">
    <property type="entry name" value="Peptidase_M48"/>
</dbReference>
<keyword evidence="7" id="KW-0378">Hydrolase</keyword>
<evidence type="ECO:0000256" key="12">
    <source>
        <dbReference type="SAM" id="Phobius"/>
    </source>
</evidence>
<gene>
    <name evidence="14" type="ORF">CLV40_12527</name>
</gene>
<evidence type="ECO:0000256" key="6">
    <source>
        <dbReference type="ARBA" id="ARBA00022723"/>
    </source>
</evidence>
<dbReference type="PANTHER" id="PTHR43221:SF1">
    <property type="entry name" value="PROTEASE HTPX"/>
    <property type="match status" value="1"/>
</dbReference>
<dbReference type="CDD" id="cd07328">
    <property type="entry name" value="M48_Ste24p_like"/>
    <property type="match status" value="1"/>
</dbReference>
<keyword evidence="8" id="KW-0862">Zinc</keyword>
<dbReference type="Proteomes" id="UP000239203">
    <property type="component" value="Unassembled WGS sequence"/>
</dbReference>
<evidence type="ECO:0000256" key="9">
    <source>
        <dbReference type="ARBA" id="ARBA00022989"/>
    </source>
</evidence>
<evidence type="ECO:0000256" key="1">
    <source>
        <dbReference type="ARBA" id="ARBA00001947"/>
    </source>
</evidence>
<feature type="transmembrane region" description="Helical" evidence="12">
    <location>
        <begin position="7"/>
        <end position="28"/>
    </location>
</feature>
<dbReference type="GO" id="GO:0046872">
    <property type="term" value="F:metal ion binding"/>
    <property type="evidence" value="ECO:0007669"/>
    <property type="project" value="UniProtKB-KW"/>
</dbReference>
<dbReference type="Pfam" id="PF01435">
    <property type="entry name" value="Peptidase_M48"/>
    <property type="match status" value="1"/>
</dbReference>
<evidence type="ECO:0000256" key="10">
    <source>
        <dbReference type="ARBA" id="ARBA00023049"/>
    </source>
</evidence>
<evidence type="ECO:0000256" key="8">
    <source>
        <dbReference type="ARBA" id="ARBA00022833"/>
    </source>
</evidence>
<sequence>MILVAAVLALALLTGFYLLVAGIVWFYLRMLHILVSSPRVMETLDWSGYLQLGILGFALAVMVRSVITASGPPAARPDSVAVSEEQAPGLWVLVRGVTARFGIAAPAEIRLTGEPNAAVSERARLLGLLRGPRTLYLGVPLLVGLTTDELRAVLCHEFGHCARGHTRLSAVTYRGHAAIGAVRRDLIDRTKVAPWLYGFAFLLVRGLLALYALGYDLVSLAVRRRQEVDADRAAAAVTGATVLADALRSADATAVAWADFRARFVAPAARRAVLPVEEFSPFGAMLADPGYRERVARRRANPPEGGGWRDSHPPLRRRLDRLARLPGSPVRPPEDPGELLADPAALLPSVTPRATRPARRLEWREWLDDIAEHHARAAAAMAPVEPVTLASVLELVAGGSRVSFDAVYAAVGQALVAAGTARWSVPWNGTRALVDADEITELVRLAVDDRTVVPRLREALVAAGVDDVLTRQPTDTLTRPRGALPGQAV</sequence>
<dbReference type="OrthoDB" id="155290at2"/>
<evidence type="ECO:0000256" key="11">
    <source>
        <dbReference type="ARBA" id="ARBA00023136"/>
    </source>
</evidence>
<dbReference type="PANTHER" id="PTHR43221">
    <property type="entry name" value="PROTEASE HTPX"/>
    <property type="match status" value="1"/>
</dbReference>
<organism evidence="14 15">
    <name type="scientific">Actinokineospora auranticolor</name>
    <dbReference type="NCBI Taxonomy" id="155976"/>
    <lineage>
        <taxon>Bacteria</taxon>
        <taxon>Bacillati</taxon>
        <taxon>Actinomycetota</taxon>
        <taxon>Actinomycetes</taxon>
        <taxon>Pseudonocardiales</taxon>
        <taxon>Pseudonocardiaceae</taxon>
        <taxon>Actinokineospora</taxon>
    </lineage>
</organism>
<keyword evidence="5 12" id="KW-0812">Transmembrane</keyword>
<dbReference type="AlphaFoldDB" id="A0A2S6GEQ8"/>
<dbReference type="RefSeq" id="WP_104482500.1">
    <property type="nucleotide sequence ID" value="NZ_CP154825.1"/>
</dbReference>
<comment type="subcellular location">
    <subcellularLocation>
        <location evidence="2">Cell membrane</location>
        <topology evidence="2">Multi-pass membrane protein</topology>
    </subcellularLocation>
</comment>
<evidence type="ECO:0000256" key="2">
    <source>
        <dbReference type="ARBA" id="ARBA00004651"/>
    </source>
</evidence>
<protein>
    <submittedName>
        <fullName evidence="14">Zn-dependent protease with chaperone function</fullName>
    </submittedName>
</protein>
<keyword evidence="3" id="KW-1003">Cell membrane</keyword>
<keyword evidence="10" id="KW-0482">Metalloprotease</keyword>
<feature type="transmembrane region" description="Helical" evidence="12">
    <location>
        <begin position="48"/>
        <end position="67"/>
    </location>
</feature>
<evidence type="ECO:0000256" key="3">
    <source>
        <dbReference type="ARBA" id="ARBA00022475"/>
    </source>
</evidence>
<dbReference type="EMBL" id="PTIX01000025">
    <property type="protein sequence ID" value="PPK63692.1"/>
    <property type="molecule type" value="Genomic_DNA"/>
</dbReference>
<evidence type="ECO:0000256" key="7">
    <source>
        <dbReference type="ARBA" id="ARBA00022801"/>
    </source>
</evidence>
<evidence type="ECO:0000256" key="5">
    <source>
        <dbReference type="ARBA" id="ARBA00022692"/>
    </source>
</evidence>
<dbReference type="GO" id="GO:0005886">
    <property type="term" value="C:plasma membrane"/>
    <property type="evidence" value="ECO:0007669"/>
    <property type="project" value="UniProtKB-SubCell"/>
</dbReference>
<evidence type="ECO:0000313" key="15">
    <source>
        <dbReference type="Proteomes" id="UP000239203"/>
    </source>
</evidence>
<keyword evidence="9 12" id="KW-1133">Transmembrane helix</keyword>
<reference evidence="14 15" key="1">
    <citation type="submission" date="2018-02" db="EMBL/GenBank/DDBJ databases">
        <title>Genomic Encyclopedia of Archaeal and Bacterial Type Strains, Phase II (KMG-II): from individual species to whole genera.</title>
        <authorList>
            <person name="Goeker M."/>
        </authorList>
    </citation>
    <scope>NUCLEOTIDE SEQUENCE [LARGE SCALE GENOMIC DNA]</scope>
    <source>
        <strain evidence="14 15">YU 961-1</strain>
    </source>
</reference>
<keyword evidence="4 14" id="KW-0645">Protease</keyword>
<accession>A0A2S6GEQ8</accession>
<keyword evidence="11 12" id="KW-0472">Membrane</keyword>
<dbReference type="GO" id="GO:0004222">
    <property type="term" value="F:metalloendopeptidase activity"/>
    <property type="evidence" value="ECO:0007669"/>
    <property type="project" value="InterPro"/>
</dbReference>
<keyword evidence="15" id="KW-1185">Reference proteome</keyword>
<proteinExistence type="predicted"/>